<dbReference type="AlphaFoldDB" id="A0A2S9WTB8"/>
<keyword evidence="4" id="KW-1185">Reference proteome</keyword>
<dbReference type="RefSeq" id="WP_105982517.1">
    <property type="nucleotide sequence ID" value="NZ_MQUC01000003.1"/>
</dbReference>
<evidence type="ECO:0000256" key="1">
    <source>
        <dbReference type="SAM" id="Phobius"/>
    </source>
</evidence>
<feature type="transmembrane region" description="Helical" evidence="1">
    <location>
        <begin position="12"/>
        <end position="40"/>
    </location>
</feature>
<gene>
    <name evidence="3" type="ORF">BST86_06195</name>
</gene>
<dbReference type="Proteomes" id="UP000239532">
    <property type="component" value="Unassembled WGS sequence"/>
</dbReference>
<organism evidence="3 4">
    <name type="scientific">Nonlabens agnitus</name>
    <dbReference type="NCBI Taxonomy" id="870484"/>
    <lineage>
        <taxon>Bacteria</taxon>
        <taxon>Pseudomonadati</taxon>
        <taxon>Bacteroidota</taxon>
        <taxon>Flavobacteriia</taxon>
        <taxon>Flavobacteriales</taxon>
        <taxon>Flavobacteriaceae</taxon>
        <taxon>Nonlabens</taxon>
    </lineage>
</organism>
<evidence type="ECO:0000313" key="4">
    <source>
        <dbReference type="Proteomes" id="UP000239532"/>
    </source>
</evidence>
<sequence>MNKDPQGKSLALLAYASALFLYVHLMLFIAVLGVAILLNYNRNQPFAAFHHRQMLGIACIAFLITAFGSILPSGWIAFVLISLIFLMAILGFADAYKNQTTPLPYIGEQFQKWFTFIK</sequence>
<feature type="domain" description="Heparan-alpha-glucosaminide N-acetyltransferase catalytic" evidence="2">
    <location>
        <begin position="19"/>
        <end position="92"/>
    </location>
</feature>
<protein>
    <recommendedName>
        <fullName evidence="2">Heparan-alpha-glucosaminide N-acetyltransferase catalytic domain-containing protein</fullName>
    </recommendedName>
</protein>
<dbReference type="OrthoDB" id="6400719at2"/>
<dbReference type="EMBL" id="MQUC01000003">
    <property type="protein sequence ID" value="PRP66718.1"/>
    <property type="molecule type" value="Genomic_DNA"/>
</dbReference>
<dbReference type="InterPro" id="IPR012429">
    <property type="entry name" value="HGSNAT_cat"/>
</dbReference>
<reference evidence="3 4" key="1">
    <citation type="submission" date="2016-11" db="EMBL/GenBank/DDBJ databases">
        <title>Trade-off between light-utilization and light-protection in marine flavobacteria.</title>
        <authorList>
            <person name="Kumagai Y."/>
        </authorList>
    </citation>
    <scope>NUCLEOTIDE SEQUENCE [LARGE SCALE GENOMIC DNA]</scope>
    <source>
        <strain evidence="3 4">JCM 17109</strain>
    </source>
</reference>
<name>A0A2S9WTB8_9FLAO</name>
<accession>A0A2S9WTB8</accession>
<feature type="transmembrane region" description="Helical" evidence="1">
    <location>
        <begin position="76"/>
        <end position="96"/>
    </location>
</feature>
<evidence type="ECO:0000313" key="3">
    <source>
        <dbReference type="EMBL" id="PRP66718.1"/>
    </source>
</evidence>
<comment type="caution">
    <text evidence="3">The sequence shown here is derived from an EMBL/GenBank/DDBJ whole genome shotgun (WGS) entry which is preliminary data.</text>
</comment>
<feature type="transmembrane region" description="Helical" evidence="1">
    <location>
        <begin position="52"/>
        <end position="70"/>
    </location>
</feature>
<evidence type="ECO:0000259" key="2">
    <source>
        <dbReference type="Pfam" id="PF07786"/>
    </source>
</evidence>
<keyword evidence="1" id="KW-0472">Membrane</keyword>
<dbReference type="Pfam" id="PF07786">
    <property type="entry name" value="HGSNAT_cat"/>
    <property type="match status" value="1"/>
</dbReference>
<keyword evidence="1" id="KW-1133">Transmembrane helix</keyword>
<keyword evidence="1" id="KW-0812">Transmembrane</keyword>
<proteinExistence type="predicted"/>